<name>A0A438IQD4_VITVI</name>
<dbReference type="PANTHER" id="PTHR34965">
    <property type="entry name" value="OS07G0118300 PROTEIN"/>
    <property type="match status" value="1"/>
</dbReference>
<evidence type="ECO:0000313" key="2">
    <source>
        <dbReference type="EMBL" id="RVW98919.1"/>
    </source>
</evidence>
<dbReference type="EMBL" id="QGNW01000090">
    <property type="protein sequence ID" value="RVW98919.1"/>
    <property type="molecule type" value="Genomic_DNA"/>
</dbReference>
<protein>
    <submittedName>
        <fullName evidence="2">Uncharacterized protein</fullName>
    </submittedName>
</protein>
<organism evidence="2 3">
    <name type="scientific">Vitis vinifera</name>
    <name type="common">Grape</name>
    <dbReference type="NCBI Taxonomy" id="29760"/>
    <lineage>
        <taxon>Eukaryota</taxon>
        <taxon>Viridiplantae</taxon>
        <taxon>Streptophyta</taxon>
        <taxon>Embryophyta</taxon>
        <taxon>Tracheophyta</taxon>
        <taxon>Spermatophyta</taxon>
        <taxon>Magnoliopsida</taxon>
        <taxon>eudicotyledons</taxon>
        <taxon>Gunneridae</taxon>
        <taxon>Pentapetalae</taxon>
        <taxon>rosids</taxon>
        <taxon>Vitales</taxon>
        <taxon>Vitaceae</taxon>
        <taxon>Viteae</taxon>
        <taxon>Vitis</taxon>
    </lineage>
</organism>
<dbReference type="Proteomes" id="UP000288805">
    <property type="component" value="Unassembled WGS sequence"/>
</dbReference>
<sequence>MCRCWSIGLAGNAADFGPFCNDCSLQCCSDDKSFPNESSKQKDLVLLQNIASYMLLACGLIYVISGILCIGFSNELAKRKKFEGASN</sequence>
<evidence type="ECO:0000256" key="1">
    <source>
        <dbReference type="SAM" id="Phobius"/>
    </source>
</evidence>
<feature type="transmembrane region" description="Helical" evidence="1">
    <location>
        <begin position="50"/>
        <end position="72"/>
    </location>
</feature>
<keyword evidence="1" id="KW-0472">Membrane</keyword>
<keyword evidence="1" id="KW-1133">Transmembrane helix</keyword>
<proteinExistence type="predicted"/>
<gene>
    <name evidence="2" type="ORF">CK203_033802</name>
</gene>
<comment type="caution">
    <text evidence="2">The sequence shown here is derived from an EMBL/GenBank/DDBJ whole genome shotgun (WGS) entry which is preliminary data.</text>
</comment>
<dbReference type="PANTHER" id="PTHR34965:SF1">
    <property type="entry name" value="OS07G0118300 PROTEIN"/>
    <property type="match status" value="1"/>
</dbReference>
<evidence type="ECO:0000313" key="3">
    <source>
        <dbReference type="Proteomes" id="UP000288805"/>
    </source>
</evidence>
<reference evidence="2 3" key="1">
    <citation type="journal article" date="2018" name="PLoS Genet.">
        <title>Population sequencing reveals clonal diversity and ancestral inbreeding in the grapevine cultivar Chardonnay.</title>
        <authorList>
            <person name="Roach M.J."/>
            <person name="Johnson D.L."/>
            <person name="Bohlmann J."/>
            <person name="van Vuuren H.J."/>
            <person name="Jones S.J."/>
            <person name="Pretorius I.S."/>
            <person name="Schmidt S.A."/>
            <person name="Borneman A.R."/>
        </authorList>
    </citation>
    <scope>NUCLEOTIDE SEQUENCE [LARGE SCALE GENOMIC DNA]</scope>
    <source>
        <strain evidence="3">cv. Chardonnay</strain>
        <tissue evidence="2">Leaf</tissue>
    </source>
</reference>
<accession>A0A438IQD4</accession>
<dbReference type="AlphaFoldDB" id="A0A438IQD4"/>
<keyword evidence="1" id="KW-0812">Transmembrane</keyword>